<evidence type="ECO:0000256" key="1">
    <source>
        <dbReference type="SAM" id="Phobius"/>
    </source>
</evidence>
<dbReference type="PANTHER" id="PTHR30273:SF2">
    <property type="entry name" value="PROTEIN FECR"/>
    <property type="match status" value="1"/>
</dbReference>
<keyword evidence="1" id="KW-0472">Membrane</keyword>
<evidence type="ECO:0000259" key="3">
    <source>
        <dbReference type="Pfam" id="PF16344"/>
    </source>
</evidence>
<dbReference type="Proteomes" id="UP001597545">
    <property type="component" value="Unassembled WGS sequence"/>
</dbReference>
<gene>
    <name evidence="4" type="ORF">ACFSR5_08015</name>
</gene>
<feature type="transmembrane region" description="Helical" evidence="1">
    <location>
        <begin position="96"/>
        <end position="114"/>
    </location>
</feature>
<evidence type="ECO:0000313" key="5">
    <source>
        <dbReference type="Proteomes" id="UP001597545"/>
    </source>
</evidence>
<reference evidence="5" key="1">
    <citation type="journal article" date="2019" name="Int. J. Syst. Evol. Microbiol.">
        <title>The Global Catalogue of Microorganisms (GCM) 10K type strain sequencing project: providing services to taxonomists for standard genome sequencing and annotation.</title>
        <authorList>
            <consortium name="The Broad Institute Genomics Platform"/>
            <consortium name="The Broad Institute Genome Sequencing Center for Infectious Disease"/>
            <person name="Wu L."/>
            <person name="Ma J."/>
        </authorList>
    </citation>
    <scope>NUCLEOTIDE SEQUENCE [LARGE SCALE GENOMIC DNA]</scope>
    <source>
        <strain evidence="5">KCTC 42662</strain>
    </source>
</reference>
<dbReference type="Gene3D" id="3.55.50.30">
    <property type="match status" value="1"/>
</dbReference>
<keyword evidence="1" id="KW-0812">Transmembrane</keyword>
<dbReference type="EMBL" id="JBHULR010000003">
    <property type="protein sequence ID" value="MFD2547586.1"/>
    <property type="molecule type" value="Genomic_DNA"/>
</dbReference>
<organism evidence="4 5">
    <name type="scientific">Sphingobacterium suaedae</name>
    <dbReference type="NCBI Taxonomy" id="1686402"/>
    <lineage>
        <taxon>Bacteria</taxon>
        <taxon>Pseudomonadati</taxon>
        <taxon>Bacteroidota</taxon>
        <taxon>Sphingobacteriia</taxon>
        <taxon>Sphingobacteriales</taxon>
        <taxon>Sphingobacteriaceae</taxon>
        <taxon>Sphingobacterium</taxon>
    </lineage>
</organism>
<proteinExistence type="predicted"/>
<accession>A0ABW5KF05</accession>
<feature type="domain" description="FecR protein" evidence="2">
    <location>
        <begin position="194"/>
        <end position="288"/>
    </location>
</feature>
<dbReference type="Gene3D" id="2.60.120.1440">
    <property type="match status" value="1"/>
</dbReference>
<comment type="caution">
    <text evidence="4">The sequence shown here is derived from an EMBL/GenBank/DDBJ whole genome shotgun (WGS) entry which is preliminary data.</text>
</comment>
<name>A0ABW5KF05_9SPHI</name>
<dbReference type="PANTHER" id="PTHR30273">
    <property type="entry name" value="PERIPLASMIC SIGNAL SENSOR AND SIGMA FACTOR ACTIVATOR FECR-RELATED"/>
    <property type="match status" value="1"/>
</dbReference>
<sequence>MQDDKELFIRLLSKKIHETISDQEQVVLDRLFHSIPEGEQNRLFNEMLDTDSKEAYVASSALDSTAREEVIQRIFKDNRLGPQKSTKSRPIVYRRWISVAACLVILCLGSWIFWPDIDLKTDSENVVAGIGEVEDLSPGGERAIVKTQDGNYFALDSIEVGGTATGPNFKIVRLLTGDLQYQSLGGSTMHGRHTISTPRGGTVNFILPDGTKVWLNAASSLVFNLNMNTADRIVEITGEVYFEVSKRRQQRFIVKSTLGEIEVLGTKFNVNTYKRDKGEVGLLEGSIRLKTEKAVVNMRPSELTTISADGSLRTASRKDIQQIVMWKQGIFNFQNANAYQVADELSRWYDIQVKVKGGVSHHQINGQIRKDLTLSKMLDMLDYLGLAGSYRNNELIINVKNEKPM</sequence>
<keyword evidence="1" id="KW-1133">Transmembrane helix</keyword>
<dbReference type="Pfam" id="PF16344">
    <property type="entry name" value="FecR_C"/>
    <property type="match status" value="1"/>
</dbReference>
<keyword evidence="5" id="KW-1185">Reference proteome</keyword>
<dbReference type="InterPro" id="IPR012373">
    <property type="entry name" value="Ferrdict_sens_TM"/>
</dbReference>
<dbReference type="RefSeq" id="WP_380902482.1">
    <property type="nucleotide sequence ID" value="NZ_JBHUEG010000007.1"/>
</dbReference>
<dbReference type="InterPro" id="IPR006860">
    <property type="entry name" value="FecR"/>
</dbReference>
<dbReference type="InterPro" id="IPR032508">
    <property type="entry name" value="FecR_C"/>
</dbReference>
<protein>
    <submittedName>
        <fullName evidence="4">FecR family protein</fullName>
    </submittedName>
</protein>
<evidence type="ECO:0000259" key="2">
    <source>
        <dbReference type="Pfam" id="PF04773"/>
    </source>
</evidence>
<evidence type="ECO:0000313" key="4">
    <source>
        <dbReference type="EMBL" id="MFD2547586.1"/>
    </source>
</evidence>
<dbReference type="Pfam" id="PF04773">
    <property type="entry name" value="FecR"/>
    <property type="match status" value="1"/>
</dbReference>
<feature type="domain" description="Protein FecR C-terminal" evidence="3">
    <location>
        <begin position="331"/>
        <end position="385"/>
    </location>
</feature>